<evidence type="ECO:0000313" key="1">
    <source>
        <dbReference type="EMBL" id="TZF80048.1"/>
    </source>
</evidence>
<dbReference type="RefSeq" id="WP_149353953.1">
    <property type="nucleotide sequence ID" value="NZ_VTRV01000290.1"/>
</dbReference>
<evidence type="ECO:0008006" key="3">
    <source>
        <dbReference type="Google" id="ProtNLM"/>
    </source>
</evidence>
<comment type="caution">
    <text evidence="1">The sequence shown here is derived from an EMBL/GenBank/DDBJ whole genome shotgun (WGS) entry which is preliminary data.</text>
</comment>
<gene>
    <name evidence="1" type="ORF">FW784_14135</name>
</gene>
<dbReference type="AlphaFoldDB" id="A0A5D8YBA8"/>
<organism evidence="1 2">
    <name type="scientific">Cognatilysobacter lacus</name>
    <dbReference type="NCBI Taxonomy" id="1643323"/>
    <lineage>
        <taxon>Bacteria</taxon>
        <taxon>Pseudomonadati</taxon>
        <taxon>Pseudomonadota</taxon>
        <taxon>Gammaproteobacteria</taxon>
        <taxon>Lysobacterales</taxon>
        <taxon>Lysobacteraceae</taxon>
        <taxon>Cognatilysobacter</taxon>
    </lineage>
</organism>
<evidence type="ECO:0000313" key="2">
    <source>
        <dbReference type="Proteomes" id="UP000323164"/>
    </source>
</evidence>
<protein>
    <recommendedName>
        <fullName evidence="3">Nitrogen fixation protein NifZ</fullName>
    </recommendedName>
</protein>
<proteinExistence type="predicted"/>
<keyword evidence="2" id="KW-1185">Reference proteome</keyword>
<accession>A0A5D8YBA8</accession>
<dbReference type="Proteomes" id="UP000323164">
    <property type="component" value="Unassembled WGS sequence"/>
</dbReference>
<reference evidence="1 2" key="1">
    <citation type="submission" date="2019-08" db="EMBL/GenBank/DDBJ databases">
        <title>Draft genome sequence of Lysobacter sp. UKS-15.</title>
        <authorList>
            <person name="Im W.-T."/>
        </authorList>
    </citation>
    <scope>NUCLEOTIDE SEQUENCE [LARGE SCALE GENOMIC DNA]</scope>
    <source>
        <strain evidence="1 2">UKS-15</strain>
    </source>
</reference>
<name>A0A5D8YBA8_9GAMM</name>
<sequence length="85" mass="8866">MSHPGTYKARIICAIPLERLHPSAGDGTSAPAIGDIVELDHGFTAPDGRGMGLVYCVGPSGNVRWAADVYDSEIQALPEQEMGGA</sequence>
<dbReference type="EMBL" id="VTRV01000290">
    <property type="protein sequence ID" value="TZF80048.1"/>
    <property type="molecule type" value="Genomic_DNA"/>
</dbReference>
<dbReference type="OrthoDB" id="5957931at2"/>